<organism evidence="1 2">
    <name type="scientific">Oceanithermus desulfurans NBRC 100063</name>
    <dbReference type="NCBI Taxonomy" id="1227550"/>
    <lineage>
        <taxon>Bacteria</taxon>
        <taxon>Thermotogati</taxon>
        <taxon>Deinococcota</taxon>
        <taxon>Deinococci</taxon>
        <taxon>Thermales</taxon>
        <taxon>Thermaceae</taxon>
        <taxon>Oceanithermus</taxon>
    </lineage>
</organism>
<evidence type="ECO:0000313" key="2">
    <source>
        <dbReference type="Proteomes" id="UP000321827"/>
    </source>
</evidence>
<dbReference type="RefSeq" id="WP_260147625.1">
    <property type="nucleotide sequence ID" value="NZ_BJXN01000013.1"/>
</dbReference>
<reference evidence="1 2" key="1">
    <citation type="submission" date="2019-07" db="EMBL/GenBank/DDBJ databases">
        <title>Whole genome shotgun sequence of Oceanithermus desulfurans NBRC 100063.</title>
        <authorList>
            <person name="Hosoyama A."/>
            <person name="Uohara A."/>
            <person name="Ohji S."/>
            <person name="Ichikawa N."/>
        </authorList>
    </citation>
    <scope>NUCLEOTIDE SEQUENCE [LARGE SCALE GENOMIC DNA]</scope>
    <source>
        <strain evidence="1 2">NBRC 100063</strain>
    </source>
</reference>
<evidence type="ECO:0000313" key="1">
    <source>
        <dbReference type="EMBL" id="GEM90424.1"/>
    </source>
</evidence>
<comment type="caution">
    <text evidence="1">The sequence shown here is derived from an EMBL/GenBank/DDBJ whole genome shotgun (WGS) entry which is preliminary data.</text>
</comment>
<dbReference type="AlphaFoldDB" id="A0A511RL83"/>
<accession>A0A511RL83</accession>
<dbReference type="Proteomes" id="UP000321827">
    <property type="component" value="Unassembled WGS sequence"/>
</dbReference>
<gene>
    <name evidence="1" type="ORF">ODE01S_18580</name>
</gene>
<name>A0A511RL83_9DEIN</name>
<protein>
    <submittedName>
        <fullName evidence="1">Uncharacterized protein</fullName>
    </submittedName>
</protein>
<sequence length="42" mass="4801">MRNLDAHEDYKVDEQQLHRDLTRLLENVNPYVGAATAGCEQS</sequence>
<dbReference type="EMBL" id="BJXN01000013">
    <property type="protein sequence ID" value="GEM90424.1"/>
    <property type="molecule type" value="Genomic_DNA"/>
</dbReference>
<proteinExistence type="predicted"/>